<dbReference type="SUPFAM" id="SSF53335">
    <property type="entry name" value="S-adenosyl-L-methionine-dependent methyltransferases"/>
    <property type="match status" value="1"/>
</dbReference>
<dbReference type="Gene3D" id="3.40.50.150">
    <property type="entry name" value="Vaccinia Virus protein VP39"/>
    <property type="match status" value="1"/>
</dbReference>
<evidence type="ECO:0000256" key="1">
    <source>
        <dbReference type="ARBA" id="ARBA00011926"/>
    </source>
</evidence>
<reference evidence="7" key="1">
    <citation type="journal article" date="2014" name="Front. Microbiol.">
        <title>High frequency of phylogenetically diverse reductive dehalogenase-homologous genes in deep subseafloor sedimentary metagenomes.</title>
        <authorList>
            <person name="Kawai M."/>
            <person name="Futagami T."/>
            <person name="Toyoda A."/>
            <person name="Takaki Y."/>
            <person name="Nishi S."/>
            <person name="Hori S."/>
            <person name="Arai W."/>
            <person name="Tsubouchi T."/>
            <person name="Morono Y."/>
            <person name="Uchiyama I."/>
            <person name="Ito T."/>
            <person name="Fujiyama A."/>
            <person name="Inagaki F."/>
            <person name="Takami H."/>
        </authorList>
    </citation>
    <scope>NUCLEOTIDE SEQUENCE</scope>
    <source>
        <strain evidence="7">Expedition CK06-06</strain>
    </source>
</reference>
<accession>X0YNE4</accession>
<dbReference type="GO" id="GO:0004482">
    <property type="term" value="F:mRNA 5'-cap (guanine-N7-)-methyltransferase activity"/>
    <property type="evidence" value="ECO:0007669"/>
    <property type="project" value="UniProtKB-EC"/>
</dbReference>
<feature type="domain" description="MRNA cap 0 methyltransferase" evidence="6">
    <location>
        <begin position="67"/>
        <end position="252"/>
    </location>
</feature>
<dbReference type="PROSITE" id="PS51562">
    <property type="entry name" value="RNA_CAP0_MT"/>
    <property type="match status" value="1"/>
</dbReference>
<dbReference type="GO" id="GO:0003723">
    <property type="term" value="F:RNA binding"/>
    <property type="evidence" value="ECO:0007669"/>
    <property type="project" value="UniProtKB-KW"/>
</dbReference>
<protein>
    <recommendedName>
        <fullName evidence="1">mRNA (guanine-N(7))-methyltransferase</fullName>
        <ecNumber evidence="1">2.1.1.56</ecNumber>
    </recommendedName>
</protein>
<organism evidence="7">
    <name type="scientific">marine sediment metagenome</name>
    <dbReference type="NCBI Taxonomy" id="412755"/>
    <lineage>
        <taxon>unclassified sequences</taxon>
        <taxon>metagenomes</taxon>
        <taxon>ecological metagenomes</taxon>
    </lineage>
</organism>
<evidence type="ECO:0000256" key="5">
    <source>
        <dbReference type="ARBA" id="ARBA00022884"/>
    </source>
</evidence>
<evidence type="ECO:0000313" key="7">
    <source>
        <dbReference type="EMBL" id="GAG38246.1"/>
    </source>
</evidence>
<dbReference type="CDD" id="cd02440">
    <property type="entry name" value="AdoMet_MTases"/>
    <property type="match status" value="1"/>
</dbReference>
<keyword evidence="3" id="KW-0808">Transferase</keyword>
<dbReference type="Pfam" id="PF03291">
    <property type="entry name" value="mRNA_G-N7_MeTrfase"/>
    <property type="match status" value="1"/>
</dbReference>
<dbReference type="PANTHER" id="PTHR12189">
    <property type="entry name" value="MRNA GUANINE-7- METHYLTRANSFERASE"/>
    <property type="match status" value="1"/>
</dbReference>
<dbReference type="InterPro" id="IPR039753">
    <property type="entry name" value="RG7MT1"/>
</dbReference>
<sequence>RKKYGNYIDVAKKVWRSISNPFTIDDITILANDKTFNKHRDILRGKIDHSVILSEAKENVYYQIRTNLGKPMRNFHNWIKSSMIFSYINPTYEGDRHHTVLDIACGRGGELMKFYYAKVDMYVGIDIDNNGLISPTDGAISRYNQLRKTHPNFPRMFFVNADGGAILDYDEQVRALGTMSMANEKLMKQFFSLNANDRTMFDRLNCQFAIHYFLANDIIWDNFIKNVNMYLKPGGFMLISTFDAEKLMELLA</sequence>
<feature type="non-terminal residue" evidence="7">
    <location>
        <position position="1"/>
    </location>
</feature>
<dbReference type="GO" id="GO:0005634">
    <property type="term" value="C:nucleus"/>
    <property type="evidence" value="ECO:0007669"/>
    <property type="project" value="TreeGrafter"/>
</dbReference>
<dbReference type="InterPro" id="IPR029063">
    <property type="entry name" value="SAM-dependent_MTases_sf"/>
</dbReference>
<dbReference type="EC" id="2.1.1.56" evidence="1"/>
<dbReference type="PANTHER" id="PTHR12189:SF2">
    <property type="entry name" value="MRNA CAP GUANINE-N7 METHYLTRANSFERASE"/>
    <property type="match status" value="1"/>
</dbReference>
<comment type="caution">
    <text evidence="7">The sequence shown here is derived from an EMBL/GenBank/DDBJ whole genome shotgun (WGS) entry which is preliminary data.</text>
</comment>
<name>X0YNE4_9ZZZZ</name>
<dbReference type="AlphaFoldDB" id="X0YNE4"/>
<dbReference type="InterPro" id="IPR004971">
    <property type="entry name" value="mRNA_G-N7_MeTrfase_dom"/>
</dbReference>
<evidence type="ECO:0000259" key="6">
    <source>
        <dbReference type="PROSITE" id="PS51562"/>
    </source>
</evidence>
<keyword evidence="5" id="KW-0694">RNA-binding</keyword>
<evidence type="ECO:0000256" key="3">
    <source>
        <dbReference type="ARBA" id="ARBA00022679"/>
    </source>
</evidence>
<proteinExistence type="predicted"/>
<evidence type="ECO:0000256" key="4">
    <source>
        <dbReference type="ARBA" id="ARBA00022691"/>
    </source>
</evidence>
<gene>
    <name evidence="7" type="ORF">S01H1_63769</name>
</gene>
<keyword evidence="4" id="KW-0949">S-adenosyl-L-methionine</keyword>
<evidence type="ECO:0000256" key="2">
    <source>
        <dbReference type="ARBA" id="ARBA00022603"/>
    </source>
</evidence>
<feature type="non-terminal residue" evidence="7">
    <location>
        <position position="252"/>
    </location>
</feature>
<keyword evidence="2" id="KW-0489">Methyltransferase</keyword>
<dbReference type="EMBL" id="BARS01041991">
    <property type="protein sequence ID" value="GAG38246.1"/>
    <property type="molecule type" value="Genomic_DNA"/>
</dbReference>